<feature type="compositionally biased region" description="Basic and acidic residues" evidence="1">
    <location>
        <begin position="149"/>
        <end position="165"/>
    </location>
</feature>
<dbReference type="AlphaFoldDB" id="A0AAD1SJP8"/>
<dbReference type="EMBL" id="OW240917">
    <property type="protein sequence ID" value="CAH2301100.1"/>
    <property type="molecule type" value="Genomic_DNA"/>
</dbReference>
<organism evidence="2 3">
    <name type="scientific">Pelobates cultripes</name>
    <name type="common">Western spadefoot toad</name>
    <dbReference type="NCBI Taxonomy" id="61616"/>
    <lineage>
        <taxon>Eukaryota</taxon>
        <taxon>Metazoa</taxon>
        <taxon>Chordata</taxon>
        <taxon>Craniata</taxon>
        <taxon>Vertebrata</taxon>
        <taxon>Euteleostomi</taxon>
        <taxon>Amphibia</taxon>
        <taxon>Batrachia</taxon>
        <taxon>Anura</taxon>
        <taxon>Pelobatoidea</taxon>
        <taxon>Pelobatidae</taxon>
        <taxon>Pelobates</taxon>
    </lineage>
</organism>
<keyword evidence="3" id="KW-1185">Reference proteome</keyword>
<sequence>MAGPTQGGGAGPSGSRQTWLRARAPNNGCKIPQDSPQTRTPEHAEVEKHPSYKMTPEQGPQHTGYAAMENSGLAADISLPTAGVSVRRRGWRQMHPGDKYHYGEPCWLGGRPRSPPGRWGRSRPMGMACAETDTSARGTRCAPTLATAAKERPARKTEHRNEGGRHSGKGSTRTEEKCELVGTQKVERNNALIGGTWRGLLIQEQTKWTPDRTSALTRHPLEQ</sequence>
<feature type="compositionally biased region" description="Gly residues" evidence="1">
    <location>
        <begin position="1"/>
        <end position="12"/>
    </location>
</feature>
<protein>
    <submittedName>
        <fullName evidence="2">Uncharacterized protein</fullName>
    </submittedName>
</protein>
<evidence type="ECO:0000313" key="3">
    <source>
        <dbReference type="Proteomes" id="UP001295444"/>
    </source>
</evidence>
<name>A0AAD1SJP8_PELCU</name>
<feature type="region of interest" description="Disordered" evidence="1">
    <location>
        <begin position="128"/>
        <end position="181"/>
    </location>
</feature>
<evidence type="ECO:0000256" key="1">
    <source>
        <dbReference type="SAM" id="MobiDB-lite"/>
    </source>
</evidence>
<evidence type="ECO:0000313" key="2">
    <source>
        <dbReference type="EMBL" id="CAH2301100.1"/>
    </source>
</evidence>
<feature type="region of interest" description="Disordered" evidence="1">
    <location>
        <begin position="1"/>
        <end position="69"/>
    </location>
</feature>
<dbReference type="Proteomes" id="UP001295444">
    <property type="component" value="Chromosome 06"/>
</dbReference>
<reference evidence="2" key="1">
    <citation type="submission" date="2022-03" db="EMBL/GenBank/DDBJ databases">
        <authorList>
            <person name="Alioto T."/>
            <person name="Alioto T."/>
            <person name="Gomez Garrido J."/>
        </authorList>
    </citation>
    <scope>NUCLEOTIDE SEQUENCE</scope>
</reference>
<accession>A0AAD1SJP8</accession>
<feature type="compositionally biased region" description="Basic and acidic residues" evidence="1">
    <location>
        <begin position="40"/>
        <end position="50"/>
    </location>
</feature>
<gene>
    <name evidence="2" type="ORF">PECUL_23A014164</name>
</gene>
<proteinExistence type="predicted"/>